<accession>A0ABP4V4Q5</accession>
<keyword evidence="2" id="KW-0732">Signal</keyword>
<proteinExistence type="predicted"/>
<dbReference type="RefSeq" id="WP_344393072.1">
    <property type="nucleotide sequence ID" value="NZ_BAAAQG010000015.1"/>
</dbReference>
<reference evidence="4" key="1">
    <citation type="journal article" date="2019" name="Int. J. Syst. Evol. Microbiol.">
        <title>The Global Catalogue of Microorganisms (GCM) 10K type strain sequencing project: providing services to taxonomists for standard genome sequencing and annotation.</title>
        <authorList>
            <consortium name="The Broad Institute Genomics Platform"/>
            <consortium name="The Broad Institute Genome Sequencing Center for Infectious Disease"/>
            <person name="Wu L."/>
            <person name="Ma J."/>
        </authorList>
    </citation>
    <scope>NUCLEOTIDE SEQUENCE [LARGE SCALE GENOMIC DNA]</scope>
    <source>
        <strain evidence="4">JCM 16002</strain>
    </source>
</reference>
<evidence type="ECO:0000256" key="1">
    <source>
        <dbReference type="SAM" id="MobiDB-lite"/>
    </source>
</evidence>
<feature type="region of interest" description="Disordered" evidence="1">
    <location>
        <begin position="30"/>
        <end position="68"/>
    </location>
</feature>
<dbReference type="PROSITE" id="PS51257">
    <property type="entry name" value="PROKAR_LIPOPROTEIN"/>
    <property type="match status" value="1"/>
</dbReference>
<evidence type="ECO:0008006" key="5">
    <source>
        <dbReference type="Google" id="ProtNLM"/>
    </source>
</evidence>
<dbReference type="Proteomes" id="UP001500383">
    <property type="component" value="Unassembled WGS sequence"/>
</dbReference>
<feature type="signal peptide" evidence="2">
    <location>
        <begin position="1"/>
        <end position="29"/>
    </location>
</feature>
<comment type="caution">
    <text evidence="3">The sequence shown here is derived from an EMBL/GenBank/DDBJ whole genome shotgun (WGS) entry which is preliminary data.</text>
</comment>
<organism evidence="3 4">
    <name type="scientific">Dietzia cercidiphylli</name>
    <dbReference type="NCBI Taxonomy" id="498199"/>
    <lineage>
        <taxon>Bacteria</taxon>
        <taxon>Bacillati</taxon>
        <taxon>Actinomycetota</taxon>
        <taxon>Actinomycetes</taxon>
        <taxon>Mycobacteriales</taxon>
        <taxon>Dietziaceae</taxon>
        <taxon>Dietzia</taxon>
    </lineage>
</organism>
<dbReference type="EMBL" id="BAAAQG010000015">
    <property type="protein sequence ID" value="GAA1717862.1"/>
    <property type="molecule type" value="Genomic_DNA"/>
</dbReference>
<gene>
    <name evidence="3" type="ORF">GCM10009831_29890</name>
</gene>
<evidence type="ECO:0000313" key="3">
    <source>
        <dbReference type="EMBL" id="GAA1717862.1"/>
    </source>
</evidence>
<protein>
    <recommendedName>
        <fullName evidence="5">Lipoprotein</fullName>
    </recommendedName>
</protein>
<sequence>MAHRRAAALQPGRAIVAGLGLALAVGACGQVTPGESPTTTTGPGTAPTTTPSVAAGTPAPSPGPDATPGCEVLAGPVHRLVTGQVDPGVGSEEVRRLADGVEDNALSAVASRISGLVVQPAPDPSAVDAQWGQFARLCDLD</sequence>
<name>A0ABP4V4Q5_9ACTN</name>
<feature type="compositionally biased region" description="Low complexity" evidence="1">
    <location>
        <begin position="30"/>
        <end position="58"/>
    </location>
</feature>
<evidence type="ECO:0000256" key="2">
    <source>
        <dbReference type="SAM" id="SignalP"/>
    </source>
</evidence>
<keyword evidence="4" id="KW-1185">Reference proteome</keyword>
<evidence type="ECO:0000313" key="4">
    <source>
        <dbReference type="Proteomes" id="UP001500383"/>
    </source>
</evidence>
<feature type="chain" id="PRO_5046381338" description="Lipoprotein" evidence="2">
    <location>
        <begin position="30"/>
        <end position="141"/>
    </location>
</feature>